<reference evidence="2 3" key="1">
    <citation type="submission" date="2016-10" db="EMBL/GenBank/DDBJ databases">
        <authorList>
            <person name="de Groot N.N."/>
        </authorList>
    </citation>
    <scope>NUCLEOTIDE SEQUENCE [LARGE SCALE GENOMIC DNA]</scope>
    <source>
        <strain evidence="2 3">DSM 44215</strain>
    </source>
</reference>
<dbReference type="EMBL" id="FNLM01000022">
    <property type="protein sequence ID" value="SDT86220.1"/>
    <property type="molecule type" value="Genomic_DNA"/>
</dbReference>
<accession>A0A1H2DTP1</accession>
<gene>
    <name evidence="2" type="ORF">SAMN04488548_12224</name>
</gene>
<organism evidence="2 3">
    <name type="scientific">Gordonia westfalica</name>
    <dbReference type="NCBI Taxonomy" id="158898"/>
    <lineage>
        <taxon>Bacteria</taxon>
        <taxon>Bacillati</taxon>
        <taxon>Actinomycetota</taxon>
        <taxon>Actinomycetes</taxon>
        <taxon>Mycobacteriales</taxon>
        <taxon>Gordoniaceae</taxon>
        <taxon>Gordonia</taxon>
    </lineage>
</organism>
<dbReference type="AlphaFoldDB" id="A0A1H2DTP1"/>
<dbReference type="STRING" id="158898.SAMN04488548_12224"/>
<feature type="region of interest" description="Disordered" evidence="1">
    <location>
        <begin position="40"/>
        <end position="66"/>
    </location>
</feature>
<sequence>MERPDDDDLEDDGWEVNEAEVTAAVEDAMTRYAVWKMYADPHTGPKRSARGLRNGLTGWRSGGPPE</sequence>
<name>A0A1H2DTP1_9ACTN</name>
<proteinExistence type="predicted"/>
<dbReference type="Proteomes" id="UP000183180">
    <property type="component" value="Unassembled WGS sequence"/>
</dbReference>
<evidence type="ECO:0000313" key="3">
    <source>
        <dbReference type="Proteomes" id="UP000183180"/>
    </source>
</evidence>
<dbReference type="RefSeq" id="WP_244278044.1">
    <property type="nucleotide sequence ID" value="NZ_FNLM01000022.1"/>
</dbReference>
<evidence type="ECO:0000256" key="1">
    <source>
        <dbReference type="SAM" id="MobiDB-lite"/>
    </source>
</evidence>
<evidence type="ECO:0000313" key="2">
    <source>
        <dbReference type="EMBL" id="SDT86220.1"/>
    </source>
</evidence>
<protein>
    <submittedName>
        <fullName evidence="2">Uncharacterized protein</fullName>
    </submittedName>
</protein>